<dbReference type="Proteomes" id="UP000193411">
    <property type="component" value="Unassembled WGS sequence"/>
</dbReference>
<protein>
    <submittedName>
        <fullName evidence="1">Uncharacterized protein</fullName>
    </submittedName>
</protein>
<sequence>MNLLQALNALLVHSSGTGSTRDASNLDDRVNHVKSWLLSVDIAEWTRSWPLDQQQQQRLARILVSLPDRIANTYEGNPPPFFTFQQFFTLLTTKLNDALSRHSAATDTQRYAMLLDNASRIGASPFIAQALCSLRSSLCCGWSSVLALYPNGIDIASATLVQVSCIERIPTHDITTLCLTLFGQFDSPLVADALSTTSILMLPWHARAAFVCYLDSIESTVVALVQWLQLWSKHDIHSWASQALKDSLTESLLLAAGALQGRIRASKKRPLPFDPVQSASFLVRGMPLWLGSCEKDRISAQVVAEELYKLIPDAEVLSFDLPPHDAVLWLRKCVEAGHSLADATDLNAQSQTISNLSSRVGSVTRSSIISTAPAVPTSLLDSDDDEDSAPGASFPHLEADIASNITTAAPSFLSECIQVLNANNSHSPSADIGGAVGSSALDVQKVVSHLPQIIRASPQWVVDDVAPSLAGELLLRLQSVHEEADIESTTHAFFQLVAASPAGSLRSLVENLNSDGHYNDMQMLLVLGLIGQSCAVLANAPQTLDTPAGPNQLAAAVYRIGTIKRESVSSTRVSTHNRMGQIAHFVLAALLGVSHPDRSTAVFNRRLWAIAQVLSNSYHLVEFASLAADSWEWLLTLSATCTNSDTRLAALTVFLATTSLLEPHTASSDALDPLFSLVAHLAADWGQVASDKALQTASFVLVNELGRLRGRRT</sequence>
<reference evidence="1 2" key="1">
    <citation type="submission" date="2016-07" db="EMBL/GenBank/DDBJ databases">
        <title>Pervasive Adenine N6-methylation of Active Genes in Fungi.</title>
        <authorList>
            <consortium name="DOE Joint Genome Institute"/>
            <person name="Mondo S.J."/>
            <person name="Dannebaum R.O."/>
            <person name="Kuo R.C."/>
            <person name="Labutti K."/>
            <person name="Haridas S."/>
            <person name="Kuo A."/>
            <person name="Salamov A."/>
            <person name="Ahrendt S.R."/>
            <person name="Lipzen A."/>
            <person name="Sullivan W."/>
            <person name="Andreopoulos W.B."/>
            <person name="Clum A."/>
            <person name="Lindquist E."/>
            <person name="Daum C."/>
            <person name="Ramamoorthy G.K."/>
            <person name="Gryganskyi A."/>
            <person name="Culley D."/>
            <person name="Magnuson J.K."/>
            <person name="James T.Y."/>
            <person name="O'Malley M.A."/>
            <person name="Stajich J.E."/>
            <person name="Spatafora J.W."/>
            <person name="Visel A."/>
            <person name="Grigoriev I.V."/>
        </authorList>
    </citation>
    <scope>NUCLEOTIDE SEQUENCE [LARGE SCALE GENOMIC DNA]</scope>
    <source>
        <strain evidence="1 2">PL171</strain>
    </source>
</reference>
<gene>
    <name evidence="1" type="ORF">BCR44DRAFT_213100</name>
</gene>
<dbReference type="EMBL" id="MCFL01000029">
    <property type="protein sequence ID" value="ORZ34394.1"/>
    <property type="molecule type" value="Genomic_DNA"/>
</dbReference>
<proteinExistence type="predicted"/>
<dbReference type="AlphaFoldDB" id="A0A1Y2HK88"/>
<accession>A0A1Y2HK88</accession>
<name>A0A1Y2HK88_9FUNG</name>
<organism evidence="1 2">
    <name type="scientific">Catenaria anguillulae PL171</name>
    <dbReference type="NCBI Taxonomy" id="765915"/>
    <lineage>
        <taxon>Eukaryota</taxon>
        <taxon>Fungi</taxon>
        <taxon>Fungi incertae sedis</taxon>
        <taxon>Blastocladiomycota</taxon>
        <taxon>Blastocladiomycetes</taxon>
        <taxon>Blastocladiales</taxon>
        <taxon>Catenariaceae</taxon>
        <taxon>Catenaria</taxon>
    </lineage>
</organism>
<comment type="caution">
    <text evidence="1">The sequence shown here is derived from an EMBL/GenBank/DDBJ whole genome shotgun (WGS) entry which is preliminary data.</text>
</comment>
<keyword evidence="2" id="KW-1185">Reference proteome</keyword>
<dbReference type="OrthoDB" id="10258062at2759"/>
<evidence type="ECO:0000313" key="2">
    <source>
        <dbReference type="Proteomes" id="UP000193411"/>
    </source>
</evidence>
<evidence type="ECO:0000313" key="1">
    <source>
        <dbReference type="EMBL" id="ORZ34394.1"/>
    </source>
</evidence>